<dbReference type="AlphaFoldDB" id="G5IAY3"/>
<comment type="caution">
    <text evidence="1">The sequence shown here is derived from an EMBL/GenBank/DDBJ whole genome shotgun (WGS) entry which is preliminary data.</text>
</comment>
<proteinExistence type="predicted"/>
<evidence type="ECO:0000313" key="2">
    <source>
        <dbReference type="Proteomes" id="UP000005384"/>
    </source>
</evidence>
<organism evidence="1 2">
    <name type="scientific">Hungatella hathewayi WAL-18680</name>
    <dbReference type="NCBI Taxonomy" id="742737"/>
    <lineage>
        <taxon>Bacteria</taxon>
        <taxon>Bacillati</taxon>
        <taxon>Bacillota</taxon>
        <taxon>Clostridia</taxon>
        <taxon>Lachnospirales</taxon>
        <taxon>Lachnospiraceae</taxon>
        <taxon>Hungatella</taxon>
    </lineage>
</organism>
<sequence length="232" mass="25285">MRKRLLIAAVVLGLGAMLTVGASLAFFTDKEEAYNVVTMGSIDIKLNEEVPTPGAGEVWKVAQKTEDGTIVGLEYTNILPGATLEKKAEISNVGTNPAYIREKITVTVTGRDGEELSADGLEFWRSDYSGNQTKIFTWGNMEDADASAREESITDGETVTDCITIYGDKILESTESVYLFSHIRVPASWGNAYAGASIEIQLTAEAIQSDFIEVPETVEHASDRAWNAFLNF</sequence>
<protein>
    <recommendedName>
        <fullName evidence="3">SipW-cognate class signal peptide</fullName>
    </recommendedName>
</protein>
<reference evidence="1 2" key="1">
    <citation type="submission" date="2011-08" db="EMBL/GenBank/DDBJ databases">
        <title>The Genome Sequence of Clostridium hathewayi WAL-18680.</title>
        <authorList>
            <consortium name="The Broad Institute Genome Sequencing Platform"/>
            <person name="Earl A."/>
            <person name="Ward D."/>
            <person name="Feldgarden M."/>
            <person name="Gevers D."/>
            <person name="Finegold S.M."/>
            <person name="Summanen P.H."/>
            <person name="Molitoris D.R."/>
            <person name="Song M."/>
            <person name="Daigneault M."/>
            <person name="Allen-Vercoe E."/>
            <person name="Young S.K."/>
            <person name="Zeng Q."/>
            <person name="Gargeya S."/>
            <person name="Fitzgerald M."/>
            <person name="Haas B."/>
            <person name="Abouelleil A."/>
            <person name="Alvarado L."/>
            <person name="Arachchi H.M."/>
            <person name="Berlin A."/>
            <person name="Brown A."/>
            <person name="Chapman S.B."/>
            <person name="Chen Z."/>
            <person name="Dunbar C."/>
            <person name="Freedman E."/>
            <person name="Gearin G."/>
            <person name="Gellesch M."/>
            <person name="Goldberg J."/>
            <person name="Griggs A."/>
            <person name="Gujja S."/>
            <person name="Heiman D."/>
            <person name="Howarth C."/>
            <person name="Larson L."/>
            <person name="Lui A."/>
            <person name="MacDonald P.J.P."/>
            <person name="Montmayeur A."/>
            <person name="Murphy C."/>
            <person name="Neiman D."/>
            <person name="Pearson M."/>
            <person name="Priest M."/>
            <person name="Roberts A."/>
            <person name="Saif S."/>
            <person name="Shea T."/>
            <person name="Shenoy N."/>
            <person name="Sisk P."/>
            <person name="Stolte C."/>
            <person name="Sykes S."/>
            <person name="Wortman J."/>
            <person name="Nusbaum C."/>
            <person name="Birren B."/>
        </authorList>
    </citation>
    <scope>NUCLEOTIDE SEQUENCE [LARGE SCALE GENOMIC DNA]</scope>
    <source>
        <strain evidence="1 2">WAL-18680</strain>
    </source>
</reference>
<dbReference type="OrthoDB" id="2063096at2"/>
<dbReference type="RefSeq" id="WP_006778646.1">
    <property type="nucleotide sequence ID" value="NZ_CP040506.1"/>
</dbReference>
<dbReference type="Pfam" id="PF12389">
    <property type="entry name" value="Peptidase_M73"/>
    <property type="match status" value="1"/>
</dbReference>
<gene>
    <name evidence="1" type="ORF">HMPREF9473_00660</name>
</gene>
<dbReference type="NCBIfam" id="TIGR04088">
    <property type="entry name" value="cognate_SipW"/>
    <property type="match status" value="1"/>
</dbReference>
<dbReference type="HOGENOM" id="CLU_1193510_0_0_9"/>
<evidence type="ECO:0000313" key="1">
    <source>
        <dbReference type="EMBL" id="EHI61298.1"/>
    </source>
</evidence>
<dbReference type="PATRIC" id="fig|742737.3.peg.659"/>
<keyword evidence="2" id="KW-1185">Reference proteome</keyword>
<dbReference type="EMBL" id="ADLN01000005">
    <property type="protein sequence ID" value="EHI61298.1"/>
    <property type="molecule type" value="Genomic_DNA"/>
</dbReference>
<accession>G5IAY3</accession>
<name>G5IAY3_9FIRM</name>
<dbReference type="Proteomes" id="UP000005384">
    <property type="component" value="Unassembled WGS sequence"/>
</dbReference>
<dbReference type="InterPro" id="IPR022121">
    <property type="entry name" value="Peptidase_M73_camelysin"/>
</dbReference>
<dbReference type="InterPro" id="IPR023833">
    <property type="entry name" value="Signal_pept_SipW-depend-type"/>
</dbReference>
<evidence type="ECO:0008006" key="3">
    <source>
        <dbReference type="Google" id="ProtNLM"/>
    </source>
</evidence>